<keyword evidence="6 13" id="KW-0548">Nucleotidyltransferase</keyword>
<dbReference type="EC" id="2.7.7.49" evidence="2 13"/>
<dbReference type="Gene3D" id="1.10.132.70">
    <property type="match status" value="1"/>
</dbReference>
<dbReference type="SUPFAM" id="SSF56672">
    <property type="entry name" value="DNA/RNA polymerases"/>
    <property type="match status" value="1"/>
</dbReference>
<evidence type="ECO:0000313" key="16">
    <source>
        <dbReference type="EMBL" id="EXJ79003.1"/>
    </source>
</evidence>
<evidence type="ECO:0000256" key="1">
    <source>
        <dbReference type="ARBA" id="ARBA00008001"/>
    </source>
</evidence>
<dbReference type="OrthoDB" id="289721at2759"/>
<keyword evidence="5 13" id="KW-0808">Transferase</keyword>
<keyword evidence="4 13" id="KW-0158">Chromosome</keyword>
<protein>
    <recommendedName>
        <fullName evidence="3 13">Telomerase reverse transcriptase</fullName>
        <ecNumber evidence="2 13">2.7.7.49</ecNumber>
    </recommendedName>
    <alternativeName>
        <fullName evidence="13">Telomerase catalytic subunit</fullName>
    </alternativeName>
</protein>
<feature type="domain" description="Reverse transcriptase" evidence="15">
    <location>
        <begin position="612"/>
        <end position="940"/>
    </location>
</feature>
<keyword evidence="17" id="KW-1185">Reference proteome</keyword>
<keyword evidence="8 13" id="KW-0460">Magnesium</keyword>
<dbReference type="InterPro" id="IPR043502">
    <property type="entry name" value="DNA/RNA_pol_sf"/>
</dbReference>
<dbReference type="Pfam" id="PF12009">
    <property type="entry name" value="Telomerase_RBD"/>
    <property type="match status" value="1"/>
</dbReference>
<feature type="region of interest" description="Disordered" evidence="14">
    <location>
        <begin position="406"/>
        <end position="438"/>
    </location>
</feature>
<evidence type="ECO:0000256" key="12">
    <source>
        <dbReference type="ARBA" id="ARBA00048173"/>
    </source>
</evidence>
<dbReference type="STRING" id="1182542.W9XFK9"/>
<dbReference type="Gene3D" id="1.10.357.90">
    <property type="match status" value="1"/>
</dbReference>
<comment type="catalytic activity">
    <reaction evidence="12 13">
        <text>DNA(n) + a 2'-deoxyribonucleoside 5'-triphosphate = DNA(n+1) + diphosphate</text>
        <dbReference type="Rhea" id="RHEA:22508"/>
        <dbReference type="Rhea" id="RHEA-COMP:17339"/>
        <dbReference type="Rhea" id="RHEA-COMP:17340"/>
        <dbReference type="ChEBI" id="CHEBI:33019"/>
        <dbReference type="ChEBI" id="CHEBI:61560"/>
        <dbReference type="ChEBI" id="CHEBI:173112"/>
        <dbReference type="EC" id="2.7.7.49"/>
    </reaction>
</comment>
<dbReference type="PROSITE" id="PS50878">
    <property type="entry name" value="RT_POL"/>
    <property type="match status" value="1"/>
</dbReference>
<keyword evidence="10 13" id="KW-0695">RNA-directed DNA polymerase</keyword>
<dbReference type="RefSeq" id="XP_007736791.1">
    <property type="nucleotide sequence ID" value="XM_007738601.1"/>
</dbReference>
<dbReference type="InterPro" id="IPR000477">
    <property type="entry name" value="RT_dom"/>
</dbReference>
<dbReference type="GO" id="GO:0046872">
    <property type="term" value="F:metal ion binding"/>
    <property type="evidence" value="ECO:0007669"/>
    <property type="project" value="UniProtKB-KW"/>
</dbReference>
<dbReference type="GO" id="GO:0000781">
    <property type="term" value="C:chromosome, telomeric region"/>
    <property type="evidence" value="ECO:0007669"/>
    <property type="project" value="UniProtKB-SubCell"/>
</dbReference>
<name>W9XFK9_9EURO</name>
<dbReference type="PRINTS" id="PR01365">
    <property type="entry name" value="TELOMERASERT"/>
</dbReference>
<evidence type="ECO:0000313" key="17">
    <source>
        <dbReference type="Proteomes" id="UP000019478"/>
    </source>
</evidence>
<evidence type="ECO:0000256" key="13">
    <source>
        <dbReference type="RuleBase" id="RU365061"/>
    </source>
</evidence>
<dbReference type="Proteomes" id="UP000019478">
    <property type="component" value="Unassembled WGS sequence"/>
</dbReference>
<comment type="caution">
    <text evidence="16">The sequence shown here is derived from an EMBL/GenBank/DDBJ whole genome shotgun (WGS) entry which is preliminary data.</text>
</comment>
<organism evidence="16 17">
    <name type="scientific">Capronia epimyces CBS 606.96</name>
    <dbReference type="NCBI Taxonomy" id="1182542"/>
    <lineage>
        <taxon>Eukaryota</taxon>
        <taxon>Fungi</taxon>
        <taxon>Dikarya</taxon>
        <taxon>Ascomycota</taxon>
        <taxon>Pezizomycotina</taxon>
        <taxon>Eurotiomycetes</taxon>
        <taxon>Chaetothyriomycetidae</taxon>
        <taxon>Chaetothyriales</taxon>
        <taxon>Herpotrichiellaceae</taxon>
        <taxon>Capronia</taxon>
    </lineage>
</organism>
<sequence>MAKKRKHQYNLSASSRPIKRQRVTDQKSSCPDDTASCNALPDIHHGVLSSLYPKLCTLRQFLLANLPSTSRVRRRKVTSFGSDDAACFFDTCLVGVLKEPSTTVNKSRKVDFATFTQSQQRATGTNTAQSQLCCMSEIIDFVIWSLFKGQAILGTRPRHILCHGLQRATVTNAHGHGGIEATLLPGIVRHHPNANLEQLKSRPWSDILSLLGEDGEVILSSLFLDCGLFTRLPSGSDNYYQLSGIPISELTPLHSSQSGCPQSAQTRSTQLSNIRFVRNRILYAKPSLNRNGKVRVGFSHAHVLQRFSDANRRDHTVHVMKYIFPRQYDLHNVFTSRVNSTETTQQFKDYTFREQEMSGQHTTSSTWVPRRLRGEAFRLIQKVQRRQNSCSYGQLFRHHCSIAASPTERPRASALKQLRQSTSSPEALSTQAPLSGSSGDILEIPSIEHETDASFIPHATPATRVSAFCRSVITKLLPSDAFGLGPEGRHNYKMIMTKMDEFIHMRRFESMTLHSVVQGIRLRPISWLAPQGKLDQKLSRSDCNKRLEILYEFVYYIFDSLLVPLIRTNFYVTESSTNRNRLFYFRHDVWRKLSGPSFAVLKSNMYIVVPPSHARRTLRSRTLGYSHLRLLPKSEGSRPITNLRRRQLRLVSGKRVLGSSINAQLGALFSILNFERARDPSPLGSALLSVGDLHGRLVQFKRMIPSGSRLYFTKVDIKSCFDSIPQEHLLNIVQCLLGEPTYRTTKYTEVKFVEDGVRDAKSRLGRRYIGAARAADDNAVFSESLASDIALKKRKVVFADTGNHRISPRRSLLQLLQEHVGNNIVKIGNNHFRQTSGIPQGSVLSSILCSYFYGAFEQSELSFLDSRSSLLLRLIDDFLLVTTDDGLARKFLDVMVRGSEKYGIIVNAEKSLANFDVSIQGRKVPRIHGSNFFPYCGLGIEMSTLELSKDREKKDAYISNALTVETCSKPGATLRRKILTSLKLQMHGMLLDMCLNNRQQVISSLLGNFTESAMKLHRYMANIPSHRRPSQGLIRNLFIDLVAVGTKLCRAKNSNNGHISKSQMYWIAASAFERVLLRKQSHYRELLGWLKSLRESTAVRMNLGPARLEQMLQENEKAFRGYVY</sequence>
<dbReference type="GO" id="GO:0007004">
    <property type="term" value="P:telomere maintenance via telomerase"/>
    <property type="evidence" value="ECO:0007669"/>
    <property type="project" value="TreeGrafter"/>
</dbReference>
<dbReference type="PANTHER" id="PTHR12066">
    <property type="entry name" value="TELOMERASE REVERSE TRANSCRIPTASE"/>
    <property type="match status" value="1"/>
</dbReference>
<dbReference type="EMBL" id="AMGY01000008">
    <property type="protein sequence ID" value="EXJ79003.1"/>
    <property type="molecule type" value="Genomic_DNA"/>
</dbReference>
<dbReference type="CDD" id="cd01648">
    <property type="entry name" value="TERT"/>
    <property type="match status" value="1"/>
</dbReference>
<evidence type="ECO:0000259" key="15">
    <source>
        <dbReference type="PROSITE" id="PS50878"/>
    </source>
</evidence>
<dbReference type="InterPro" id="IPR049139">
    <property type="entry name" value="TERT_C"/>
</dbReference>
<keyword evidence="9 13" id="KW-0779">Telomere</keyword>
<evidence type="ECO:0000256" key="14">
    <source>
        <dbReference type="SAM" id="MobiDB-lite"/>
    </source>
</evidence>
<dbReference type="InterPro" id="IPR003545">
    <property type="entry name" value="Telomerase_RT"/>
</dbReference>
<comment type="subcellular location">
    <subcellularLocation>
        <location evidence="13">Nucleus</location>
    </subcellularLocation>
    <subcellularLocation>
        <location evidence="13">Chromosome</location>
        <location evidence="13">Telomere</location>
    </subcellularLocation>
</comment>
<evidence type="ECO:0000256" key="9">
    <source>
        <dbReference type="ARBA" id="ARBA00022895"/>
    </source>
</evidence>
<dbReference type="GO" id="GO:0000333">
    <property type="term" value="C:telomerase catalytic core complex"/>
    <property type="evidence" value="ECO:0007669"/>
    <property type="project" value="TreeGrafter"/>
</dbReference>
<accession>W9XFK9</accession>
<feature type="region of interest" description="Disordered" evidence="14">
    <location>
        <begin position="1"/>
        <end position="31"/>
    </location>
</feature>
<proteinExistence type="inferred from homology"/>
<evidence type="ECO:0000256" key="6">
    <source>
        <dbReference type="ARBA" id="ARBA00022695"/>
    </source>
</evidence>
<dbReference type="HOGENOM" id="CLU_001996_0_1_1"/>
<evidence type="ECO:0000256" key="7">
    <source>
        <dbReference type="ARBA" id="ARBA00022723"/>
    </source>
</evidence>
<evidence type="ECO:0000256" key="4">
    <source>
        <dbReference type="ARBA" id="ARBA00022454"/>
    </source>
</evidence>
<evidence type="ECO:0000256" key="8">
    <source>
        <dbReference type="ARBA" id="ARBA00022842"/>
    </source>
</evidence>
<dbReference type="GO" id="GO:0070034">
    <property type="term" value="F:telomerase RNA binding"/>
    <property type="evidence" value="ECO:0007669"/>
    <property type="project" value="TreeGrafter"/>
</dbReference>
<dbReference type="InterPro" id="IPR021891">
    <property type="entry name" value="Telomerase_RBD"/>
</dbReference>
<feature type="compositionally biased region" description="Polar residues" evidence="14">
    <location>
        <begin position="418"/>
        <end position="438"/>
    </location>
</feature>
<evidence type="ECO:0000256" key="3">
    <source>
        <dbReference type="ARBA" id="ARBA00016182"/>
    </source>
</evidence>
<dbReference type="Pfam" id="PF21399">
    <property type="entry name" value="TERT_C"/>
    <property type="match status" value="1"/>
</dbReference>
<dbReference type="SMART" id="SM00975">
    <property type="entry name" value="Telomerase_RBD"/>
    <property type="match status" value="1"/>
</dbReference>
<keyword evidence="7 13" id="KW-0479">Metal-binding</keyword>
<dbReference type="eggNOG" id="KOG1005">
    <property type="taxonomic scope" value="Eukaryota"/>
</dbReference>
<reference evidence="16 17" key="1">
    <citation type="submission" date="2013-03" db="EMBL/GenBank/DDBJ databases">
        <title>The Genome Sequence of Capronia epimyces CBS 606.96.</title>
        <authorList>
            <consortium name="The Broad Institute Genomics Platform"/>
            <person name="Cuomo C."/>
            <person name="de Hoog S."/>
            <person name="Gorbushina A."/>
            <person name="Walker B."/>
            <person name="Young S.K."/>
            <person name="Zeng Q."/>
            <person name="Gargeya S."/>
            <person name="Fitzgerald M."/>
            <person name="Haas B."/>
            <person name="Abouelleil A."/>
            <person name="Allen A.W."/>
            <person name="Alvarado L."/>
            <person name="Arachchi H.M."/>
            <person name="Berlin A.M."/>
            <person name="Chapman S.B."/>
            <person name="Gainer-Dewar J."/>
            <person name="Goldberg J."/>
            <person name="Griggs A."/>
            <person name="Gujja S."/>
            <person name="Hansen M."/>
            <person name="Howarth C."/>
            <person name="Imamovic A."/>
            <person name="Ireland A."/>
            <person name="Larimer J."/>
            <person name="McCowan C."/>
            <person name="Murphy C."/>
            <person name="Pearson M."/>
            <person name="Poon T.W."/>
            <person name="Priest M."/>
            <person name="Roberts A."/>
            <person name="Saif S."/>
            <person name="Shea T."/>
            <person name="Sisk P."/>
            <person name="Sykes S."/>
            <person name="Wortman J."/>
            <person name="Nusbaum C."/>
            <person name="Birren B."/>
        </authorList>
    </citation>
    <scope>NUCLEOTIDE SEQUENCE [LARGE SCALE GENOMIC DNA]</scope>
    <source>
        <strain evidence="16 17">CBS 606.96</strain>
    </source>
</reference>
<evidence type="ECO:0000256" key="2">
    <source>
        <dbReference type="ARBA" id="ARBA00012493"/>
    </source>
</evidence>
<gene>
    <name evidence="16" type="ORF">A1O3_08504</name>
</gene>
<dbReference type="AlphaFoldDB" id="W9XFK9"/>
<evidence type="ECO:0000256" key="11">
    <source>
        <dbReference type="ARBA" id="ARBA00023242"/>
    </source>
</evidence>
<comment type="function">
    <text evidence="13">Telomerase is a ribonucleoprotein enzyme essential for the replication of chromosome termini in most eukaryotes. It elongates telomeres. It is a reverse transcriptase that adds simple sequence repeats to chromosome ends by copying a template sequence within the RNA component of the enzyme.</text>
</comment>
<evidence type="ECO:0000256" key="5">
    <source>
        <dbReference type="ARBA" id="ARBA00022679"/>
    </source>
</evidence>
<dbReference type="GO" id="GO:0003720">
    <property type="term" value="F:telomerase activity"/>
    <property type="evidence" value="ECO:0007669"/>
    <property type="project" value="InterPro"/>
</dbReference>
<comment type="similarity">
    <text evidence="1 13">Belongs to the reverse transcriptase family. Telomerase subfamily.</text>
</comment>
<dbReference type="PANTHER" id="PTHR12066:SF0">
    <property type="entry name" value="TELOMERASE REVERSE TRANSCRIPTASE"/>
    <property type="match status" value="1"/>
</dbReference>
<evidence type="ECO:0000256" key="10">
    <source>
        <dbReference type="ARBA" id="ARBA00022918"/>
    </source>
</evidence>
<keyword evidence="11 13" id="KW-0539">Nucleus</keyword>
<dbReference type="GO" id="GO:0042162">
    <property type="term" value="F:telomeric DNA binding"/>
    <property type="evidence" value="ECO:0007669"/>
    <property type="project" value="TreeGrafter"/>
</dbReference>
<dbReference type="GeneID" id="19172591"/>